<evidence type="ECO:0000256" key="10">
    <source>
        <dbReference type="ARBA" id="ARBA00022843"/>
    </source>
</evidence>
<organism evidence="23 24">
    <name type="scientific">Oryzias javanicus</name>
    <name type="common">Javanese ricefish</name>
    <name type="synonym">Aplocheilus javanicus</name>
    <dbReference type="NCBI Taxonomy" id="123683"/>
    <lineage>
        <taxon>Eukaryota</taxon>
        <taxon>Metazoa</taxon>
        <taxon>Chordata</taxon>
        <taxon>Craniata</taxon>
        <taxon>Vertebrata</taxon>
        <taxon>Euteleostomi</taxon>
        <taxon>Actinopterygii</taxon>
        <taxon>Neopterygii</taxon>
        <taxon>Teleostei</taxon>
        <taxon>Neoteleostei</taxon>
        <taxon>Acanthomorphata</taxon>
        <taxon>Ovalentaria</taxon>
        <taxon>Atherinomorphae</taxon>
        <taxon>Beloniformes</taxon>
        <taxon>Adrianichthyidae</taxon>
        <taxon>Oryziinae</taxon>
        <taxon>Oryzias</taxon>
    </lineage>
</organism>
<reference evidence="23 24" key="1">
    <citation type="submission" date="2018-11" db="EMBL/GenBank/DDBJ databases">
        <authorList>
            <person name="Lopez-Roques C."/>
            <person name="Donnadieu C."/>
            <person name="Bouchez O."/>
            <person name="Klopp C."/>
            <person name="Cabau C."/>
            <person name="Zahm M."/>
        </authorList>
    </citation>
    <scope>NUCLEOTIDE SEQUENCE [LARGE SCALE GENOMIC DNA]</scope>
    <source>
        <strain evidence="23">RS831</strain>
        <tissue evidence="23">Whole body</tissue>
    </source>
</reference>
<evidence type="ECO:0000256" key="6">
    <source>
        <dbReference type="ARBA" id="ARBA00022553"/>
    </source>
</evidence>
<evidence type="ECO:0000256" key="8">
    <source>
        <dbReference type="ARBA" id="ARBA00022741"/>
    </source>
</evidence>
<comment type="catalytic activity">
    <reaction evidence="18">
        <text>K(+)(in) = K(+)(out)</text>
        <dbReference type="Rhea" id="RHEA:29463"/>
        <dbReference type="ChEBI" id="CHEBI:29103"/>
    </reaction>
</comment>
<dbReference type="CDD" id="cd07306">
    <property type="entry name" value="Porin3_VDAC"/>
    <property type="match status" value="1"/>
</dbReference>
<evidence type="ECO:0000256" key="16">
    <source>
        <dbReference type="ARBA" id="ARBA00023136"/>
    </source>
</evidence>
<feature type="compositionally biased region" description="Basic and acidic residues" evidence="22">
    <location>
        <begin position="1"/>
        <end position="10"/>
    </location>
</feature>
<feature type="compositionally biased region" description="Acidic residues" evidence="22">
    <location>
        <begin position="48"/>
        <end position="70"/>
    </location>
</feature>
<keyword evidence="15" id="KW-0496">Mitochondrion</keyword>
<name>A0A3S2U9R5_ORYJA</name>
<sequence>MVHTEEKVSVKDIQTLENSDSSLADEDEEKDDKVSFDEEVQKTKDNLELQDDSDEEAQTEDEECDESDIGEEFRVLSGDEPMYFKDGELSIKISQDEKRSRSSLVDEDEEKDDKVSFDEEVQKTPDNLEAEDIDSEEKVQETPDKEELQDDSDEEAQTEDEECDESDIGEEFIKISQDEKGTRFFLADGDDDDDDEYLARLDYEENFEETSESKQEMVHTEEKVSVKDIQTLENSDSSLADEDEEKDDKTLENSDSSLADEDEEKDDKVSFDEDVQKTKDNLELQDDSDEEAQTEDEECDESDIGEEFRVLSGDEPMYFKDGVLSIKISQDEKRSCSSLADEDEKDDKVSLDEDLQKTPDNLEVDVTDSEEEVQKTPDKEELQGTRFFLADGDDDDDDEYLARLVYEEDFEETSESKQEIFNTEEKVSVKDIQTLENSDSSLADEDEEKEDKVSLDEDVQKTPDNLEVDVTDSEEDVQKTPDKEELQEITATEEIHTTSDDEDCEEIETDEECQIVSSDEDESIPPSVAAASLPGRSRLRRLRLVLSIMAVPPSYSDLGKAAKDIFSKGYGFGLVKLDLKTKSQSGVEFNTSGSSNTDTGKASGSLETKYKMKEVGLSVTQKWNTDNTLATEVSVEDQLAQGLKVGLDTSFVPNTGKKSGKLKTGYKRDYVNLGCDVDFEGPIIHAAAVLGYEGWLLGYQMAFDTAKSKLSQNNFALGYRAGDFQLHTNVNDGTEFGGSIYQKVNDELETAVTLAWTAGSNNTRFGVAGKYKLDKDASLSVKVNNASLVGIGYTQSLRSGVKVTLSALIDGKNFNAGGHKVGMGFELEA</sequence>
<evidence type="ECO:0000256" key="20">
    <source>
        <dbReference type="ARBA" id="ARBA00049964"/>
    </source>
</evidence>
<feature type="compositionally biased region" description="Basic and acidic residues" evidence="22">
    <location>
        <begin position="266"/>
        <end position="282"/>
    </location>
</feature>
<comment type="similarity">
    <text evidence="2">Belongs to the eukaryotic mitochondrial porin family.</text>
</comment>
<evidence type="ECO:0000313" key="24">
    <source>
        <dbReference type="Proteomes" id="UP000283210"/>
    </source>
</evidence>
<feature type="compositionally biased region" description="Acidic residues" evidence="22">
    <location>
        <begin position="147"/>
        <end position="170"/>
    </location>
</feature>
<feature type="compositionally biased region" description="Basic and acidic residues" evidence="22">
    <location>
        <begin position="112"/>
        <end position="123"/>
    </location>
</feature>
<dbReference type="Proteomes" id="UP000283210">
    <property type="component" value="Chromosome 12"/>
</dbReference>
<evidence type="ECO:0000256" key="12">
    <source>
        <dbReference type="ARBA" id="ARBA00023027"/>
    </source>
</evidence>
<keyword evidence="24" id="KW-1185">Reference proteome</keyword>
<feature type="compositionally biased region" description="Basic and acidic residues" evidence="22">
    <location>
        <begin position="211"/>
        <end position="226"/>
    </location>
</feature>
<comment type="function">
    <text evidence="20">Non-selective voltage-gated ion channel that mediates the transport of anions and cations through the mitochondrion outer membrane and plasma membrane. Forms a high-conducting channel with a stable open state and a voltage-induced closure with a mild preference for anions over cations. Involved in male fertility and sperm mitochondrial sheath formation.</text>
</comment>
<evidence type="ECO:0000256" key="11">
    <source>
        <dbReference type="ARBA" id="ARBA00022990"/>
    </source>
</evidence>
<evidence type="ECO:0000256" key="7">
    <source>
        <dbReference type="ARBA" id="ARBA00022692"/>
    </source>
</evidence>
<gene>
    <name evidence="23" type="ORF">OJAV_G00124090</name>
</gene>
<evidence type="ECO:0000256" key="9">
    <source>
        <dbReference type="ARBA" id="ARBA00022787"/>
    </source>
</evidence>
<dbReference type="GO" id="GO:0000166">
    <property type="term" value="F:nucleotide binding"/>
    <property type="evidence" value="ECO:0007669"/>
    <property type="project" value="UniProtKB-KW"/>
</dbReference>
<keyword evidence="9" id="KW-1000">Mitochondrion outer membrane</keyword>
<dbReference type="PANTHER" id="PTHR11743:SF28">
    <property type="entry name" value="VOLTAGE-DEPENDENT ANION-SELECTIVE CHANNEL PROTEIN 3"/>
    <property type="match status" value="1"/>
</dbReference>
<proteinExistence type="inferred from homology"/>
<feature type="region of interest" description="Disordered" evidence="22">
    <location>
        <begin position="331"/>
        <end position="360"/>
    </location>
</feature>
<dbReference type="InterPro" id="IPR023614">
    <property type="entry name" value="Porin_dom_sf"/>
</dbReference>
<evidence type="ECO:0000256" key="19">
    <source>
        <dbReference type="ARBA" id="ARBA00046980"/>
    </source>
</evidence>
<evidence type="ECO:0000256" key="1">
    <source>
        <dbReference type="ARBA" id="ARBA00004294"/>
    </source>
</evidence>
<feature type="region of interest" description="Disordered" evidence="22">
    <location>
        <begin position="1"/>
        <end position="304"/>
    </location>
</feature>
<feature type="compositionally biased region" description="Basic and acidic residues" evidence="22">
    <location>
        <begin position="136"/>
        <end position="146"/>
    </location>
</feature>
<keyword evidence="7" id="KW-0812">Transmembrane</keyword>
<evidence type="ECO:0000256" key="15">
    <source>
        <dbReference type="ARBA" id="ARBA00023128"/>
    </source>
</evidence>
<dbReference type="GO" id="GO:0008308">
    <property type="term" value="F:voltage-gated monoatomic anion channel activity"/>
    <property type="evidence" value="ECO:0007669"/>
    <property type="project" value="InterPro"/>
</dbReference>
<dbReference type="FunFam" id="2.40.160.10:FF:000001">
    <property type="entry name" value="Voltage-dependent anion-selective channel protein 2"/>
    <property type="match status" value="1"/>
</dbReference>
<dbReference type="PANTHER" id="PTHR11743">
    <property type="entry name" value="VOLTAGE-DEPENDENT ANION-SELECTIVE CHANNEL"/>
    <property type="match status" value="1"/>
</dbReference>
<keyword evidence="10" id="KW-0832">Ubl conjugation</keyword>
<dbReference type="Pfam" id="PF01459">
    <property type="entry name" value="Porin_3"/>
    <property type="match status" value="1"/>
</dbReference>
<protein>
    <recommendedName>
        <fullName evidence="21">Non-selective voltage-gated ion channel VDAC3</fullName>
    </recommendedName>
</protein>
<keyword evidence="13" id="KW-0406">Ion transport</keyword>
<dbReference type="GO" id="GO:0005741">
    <property type="term" value="C:mitochondrial outer membrane"/>
    <property type="evidence" value="ECO:0007669"/>
    <property type="project" value="UniProtKB-SubCell"/>
</dbReference>
<keyword evidence="8" id="KW-0547">Nucleotide-binding</keyword>
<feature type="compositionally biased region" description="Acidic residues" evidence="22">
    <location>
        <begin position="283"/>
        <end position="304"/>
    </location>
</feature>
<evidence type="ECO:0000256" key="18">
    <source>
        <dbReference type="ARBA" id="ARBA00034430"/>
    </source>
</evidence>
<dbReference type="GO" id="GO:0015288">
    <property type="term" value="F:porin activity"/>
    <property type="evidence" value="ECO:0007669"/>
    <property type="project" value="UniProtKB-KW"/>
</dbReference>
<evidence type="ECO:0000256" key="17">
    <source>
        <dbReference type="ARBA" id="ARBA00024167"/>
    </source>
</evidence>
<comment type="subunit">
    <text evidence="19">Interacts with ARMC12 in a TBC1D21-dependent manner. Interacts with MISFA.</text>
</comment>
<dbReference type="PRINTS" id="PR00185">
    <property type="entry name" value="EUKARYTPORIN"/>
</dbReference>
<feature type="region of interest" description="Disordered" evidence="22">
    <location>
        <begin position="431"/>
        <end position="484"/>
    </location>
</feature>
<keyword evidence="3" id="KW-0813">Transport</keyword>
<dbReference type="AlphaFoldDB" id="A0A3S2U9R5"/>
<comment type="catalytic activity">
    <reaction evidence="17">
        <text>chloride(in) = chloride(out)</text>
        <dbReference type="Rhea" id="RHEA:29823"/>
        <dbReference type="ChEBI" id="CHEBI:17996"/>
    </reaction>
</comment>
<dbReference type="InterPro" id="IPR001925">
    <property type="entry name" value="Porin_Euk"/>
</dbReference>
<evidence type="ECO:0000313" key="23">
    <source>
        <dbReference type="EMBL" id="RVE66178.1"/>
    </source>
</evidence>
<feature type="compositionally biased region" description="Basic and acidic residues" evidence="22">
    <location>
        <begin position="82"/>
        <end position="100"/>
    </location>
</feature>
<reference evidence="23 24" key="2">
    <citation type="submission" date="2019-01" db="EMBL/GenBank/DDBJ databases">
        <title>A chromosome length genome reference of the Java medaka (oryzias javanicus).</title>
        <authorList>
            <person name="Herpin A."/>
            <person name="Takehana Y."/>
            <person name="Naruse K."/>
            <person name="Ansai S."/>
            <person name="Kawaguchi M."/>
        </authorList>
    </citation>
    <scope>NUCLEOTIDE SEQUENCE [LARGE SCALE GENOMIC DNA]</scope>
    <source>
        <strain evidence="23">RS831</strain>
        <tissue evidence="23">Whole body</tissue>
    </source>
</reference>
<keyword evidence="12" id="KW-0520">NAD</keyword>
<dbReference type="Gene3D" id="2.40.160.10">
    <property type="entry name" value="Porin"/>
    <property type="match status" value="1"/>
</dbReference>
<keyword evidence="4" id="KW-1134">Transmembrane beta strand</keyword>
<dbReference type="EMBL" id="CM012448">
    <property type="protein sequence ID" value="RVE66178.1"/>
    <property type="molecule type" value="Genomic_DNA"/>
</dbReference>
<keyword evidence="5" id="KW-1017">Isopeptide bond</keyword>
<feature type="compositionally biased region" description="Basic and acidic residues" evidence="22">
    <location>
        <begin position="171"/>
        <end position="182"/>
    </location>
</feature>
<evidence type="ECO:0000256" key="21">
    <source>
        <dbReference type="ARBA" id="ARBA00050036"/>
    </source>
</evidence>
<feature type="compositionally biased region" description="Basic and acidic residues" evidence="22">
    <location>
        <begin position="31"/>
        <end position="47"/>
    </location>
</feature>
<evidence type="ECO:0000256" key="5">
    <source>
        <dbReference type="ARBA" id="ARBA00022499"/>
    </source>
</evidence>
<evidence type="ECO:0000256" key="22">
    <source>
        <dbReference type="SAM" id="MobiDB-lite"/>
    </source>
</evidence>
<feature type="compositionally biased region" description="Acidic residues" evidence="22">
    <location>
        <begin position="466"/>
        <end position="475"/>
    </location>
</feature>
<dbReference type="OrthoDB" id="7827681at2759"/>
<evidence type="ECO:0000256" key="14">
    <source>
        <dbReference type="ARBA" id="ARBA00023114"/>
    </source>
</evidence>
<evidence type="ECO:0000256" key="2">
    <source>
        <dbReference type="ARBA" id="ARBA00007780"/>
    </source>
</evidence>
<dbReference type="GO" id="GO:0046930">
    <property type="term" value="C:pore complex"/>
    <property type="evidence" value="ECO:0007669"/>
    <property type="project" value="UniProtKB-KW"/>
</dbReference>
<evidence type="ECO:0000256" key="3">
    <source>
        <dbReference type="ARBA" id="ARBA00022448"/>
    </source>
</evidence>
<comment type="subcellular location">
    <subcellularLocation>
        <location evidence="1">Mitochondrion outer membrane</location>
    </subcellularLocation>
</comment>
<keyword evidence="6" id="KW-0597">Phosphoprotein</keyword>
<evidence type="ECO:0000256" key="13">
    <source>
        <dbReference type="ARBA" id="ARBA00023065"/>
    </source>
</evidence>
<keyword evidence="14" id="KW-0626">Porin</keyword>
<feature type="compositionally biased region" description="Basic and acidic residues" evidence="22">
    <location>
        <begin position="346"/>
        <end position="357"/>
    </location>
</feature>
<evidence type="ECO:0000256" key="4">
    <source>
        <dbReference type="ARBA" id="ARBA00022452"/>
    </source>
</evidence>
<keyword evidence="11" id="KW-0007">Acetylation</keyword>
<feature type="compositionally biased region" description="Basic and acidic residues" evidence="22">
    <location>
        <begin position="450"/>
        <end position="461"/>
    </location>
</feature>
<dbReference type="InterPro" id="IPR027246">
    <property type="entry name" value="Porin_Euk/Tom40"/>
</dbReference>
<keyword evidence="16" id="KW-0472">Membrane</keyword>
<accession>A0A3S2U9R5</accession>